<dbReference type="Proteomes" id="UP001359559">
    <property type="component" value="Unassembled WGS sequence"/>
</dbReference>
<evidence type="ECO:0000313" key="2">
    <source>
        <dbReference type="Proteomes" id="UP001359559"/>
    </source>
</evidence>
<dbReference type="AlphaFoldDB" id="A0AAN9IT82"/>
<proteinExistence type="predicted"/>
<name>A0AAN9IT82_CLITE</name>
<reference evidence="1 2" key="1">
    <citation type="submission" date="2024-01" db="EMBL/GenBank/DDBJ databases">
        <title>The genomes of 5 underutilized Papilionoideae crops provide insights into root nodulation and disease resistance.</title>
        <authorList>
            <person name="Yuan L."/>
        </authorList>
    </citation>
    <scope>NUCLEOTIDE SEQUENCE [LARGE SCALE GENOMIC DNA]</scope>
    <source>
        <strain evidence="1">LY-2023</strain>
        <tissue evidence="1">Leaf</tissue>
    </source>
</reference>
<dbReference type="EMBL" id="JAYKXN010000005">
    <property type="protein sequence ID" value="KAK7285910.1"/>
    <property type="molecule type" value="Genomic_DNA"/>
</dbReference>
<keyword evidence="2" id="KW-1185">Reference proteome</keyword>
<organism evidence="1 2">
    <name type="scientific">Clitoria ternatea</name>
    <name type="common">Butterfly pea</name>
    <dbReference type="NCBI Taxonomy" id="43366"/>
    <lineage>
        <taxon>Eukaryota</taxon>
        <taxon>Viridiplantae</taxon>
        <taxon>Streptophyta</taxon>
        <taxon>Embryophyta</taxon>
        <taxon>Tracheophyta</taxon>
        <taxon>Spermatophyta</taxon>
        <taxon>Magnoliopsida</taxon>
        <taxon>eudicotyledons</taxon>
        <taxon>Gunneridae</taxon>
        <taxon>Pentapetalae</taxon>
        <taxon>rosids</taxon>
        <taxon>fabids</taxon>
        <taxon>Fabales</taxon>
        <taxon>Fabaceae</taxon>
        <taxon>Papilionoideae</taxon>
        <taxon>50 kb inversion clade</taxon>
        <taxon>NPAAA clade</taxon>
        <taxon>indigoferoid/millettioid clade</taxon>
        <taxon>Phaseoleae</taxon>
        <taxon>Clitoria</taxon>
    </lineage>
</organism>
<protein>
    <submittedName>
        <fullName evidence="1">Uncharacterized protein</fullName>
    </submittedName>
</protein>
<comment type="caution">
    <text evidence="1">The sequence shown here is derived from an EMBL/GenBank/DDBJ whole genome shotgun (WGS) entry which is preliminary data.</text>
</comment>
<sequence>MLPKHIPYIRCGVGWMLASCEGLSHVWRNVLSGGPGPSPLEEGAREGESPVVPRPYCTTRRCWRVGLFGNAALIGRVADGVSDVSWSDVEWCEPVCQSAWDIDRYRLWRWPKPGLLKCLWRRHCHDYEWQHASTRRVFVHLHAPGIGLWAPHLTHLEIRTKESGMCMSQRASKLVRRRKSAKWIRNLEKRIGSEGSARGSHSQTCRLSVDCSSCSRGESGLPRAGRGTDWERVFWGLFPGRRTVNLELVRTREIRLFN</sequence>
<accession>A0AAN9IT82</accession>
<evidence type="ECO:0000313" key="1">
    <source>
        <dbReference type="EMBL" id="KAK7285910.1"/>
    </source>
</evidence>
<gene>
    <name evidence="1" type="ORF">RJT34_20695</name>
</gene>